<dbReference type="SMART" id="SM00862">
    <property type="entry name" value="Trans_reg_C"/>
    <property type="match status" value="1"/>
</dbReference>
<dbReference type="Gene3D" id="3.40.50.2300">
    <property type="match status" value="1"/>
</dbReference>
<keyword evidence="4" id="KW-0902">Two-component regulatory system</keyword>
<evidence type="ECO:0000313" key="15">
    <source>
        <dbReference type="Proteomes" id="UP001143330"/>
    </source>
</evidence>
<dbReference type="PANTHER" id="PTHR48111:SF4">
    <property type="entry name" value="DNA-BINDING DUAL TRANSCRIPTIONAL REGULATOR OMPR"/>
    <property type="match status" value="1"/>
</dbReference>
<dbReference type="Pfam" id="PF00486">
    <property type="entry name" value="Trans_reg_C"/>
    <property type="match status" value="1"/>
</dbReference>
<comment type="subcellular location">
    <subcellularLocation>
        <location evidence="1">Cytoplasm</location>
    </subcellularLocation>
</comment>
<name>A0A9W6NAE4_9HYPH</name>
<evidence type="ECO:0000256" key="3">
    <source>
        <dbReference type="ARBA" id="ARBA00022553"/>
    </source>
</evidence>
<dbReference type="PROSITE" id="PS50110">
    <property type="entry name" value="RESPONSE_REGULATORY"/>
    <property type="match status" value="1"/>
</dbReference>
<dbReference type="GO" id="GO:0000156">
    <property type="term" value="F:phosphorelay response regulator activity"/>
    <property type="evidence" value="ECO:0007669"/>
    <property type="project" value="TreeGrafter"/>
</dbReference>
<dbReference type="PROSITE" id="PS51755">
    <property type="entry name" value="OMPR_PHOB"/>
    <property type="match status" value="1"/>
</dbReference>
<accession>A0A9W6NAE4</accession>
<proteinExistence type="predicted"/>
<dbReference type="InterPro" id="IPR036388">
    <property type="entry name" value="WH-like_DNA-bd_sf"/>
</dbReference>
<feature type="domain" description="OmpR/PhoB-type" evidence="13">
    <location>
        <begin position="146"/>
        <end position="246"/>
    </location>
</feature>
<dbReference type="InterPro" id="IPR001789">
    <property type="entry name" value="Sig_transdc_resp-reg_receiver"/>
</dbReference>
<dbReference type="NCBIfam" id="NF010430">
    <property type="entry name" value="PRK13856.1"/>
    <property type="match status" value="1"/>
</dbReference>
<dbReference type="InterPro" id="IPR011006">
    <property type="entry name" value="CheY-like_superfamily"/>
</dbReference>
<evidence type="ECO:0000256" key="5">
    <source>
        <dbReference type="ARBA" id="ARBA00023015"/>
    </source>
</evidence>
<dbReference type="GO" id="GO:0000976">
    <property type="term" value="F:transcription cis-regulatory region binding"/>
    <property type="evidence" value="ECO:0007669"/>
    <property type="project" value="TreeGrafter"/>
</dbReference>
<dbReference type="InterPro" id="IPR001867">
    <property type="entry name" value="OmpR/PhoB-type_DNA-bd"/>
</dbReference>
<evidence type="ECO:0000256" key="6">
    <source>
        <dbReference type="ARBA" id="ARBA00023125"/>
    </source>
</evidence>
<evidence type="ECO:0000259" key="13">
    <source>
        <dbReference type="PROSITE" id="PS51755"/>
    </source>
</evidence>
<evidence type="ECO:0000256" key="1">
    <source>
        <dbReference type="ARBA" id="ARBA00004496"/>
    </source>
</evidence>
<evidence type="ECO:0000256" key="2">
    <source>
        <dbReference type="ARBA" id="ARBA00022490"/>
    </source>
</evidence>
<comment type="caution">
    <text evidence="14">The sequence shown here is derived from an EMBL/GenBank/DDBJ whole genome shotgun (WGS) entry which is preliminary data.</text>
</comment>
<protein>
    <recommendedName>
        <fullName evidence="9">Regulatory protein VirG</fullName>
    </recommendedName>
</protein>
<dbReference type="GO" id="GO:0005829">
    <property type="term" value="C:cytosol"/>
    <property type="evidence" value="ECO:0007669"/>
    <property type="project" value="TreeGrafter"/>
</dbReference>
<keyword evidence="3 10" id="KW-0597">Phosphoprotein</keyword>
<keyword evidence="5" id="KW-0805">Transcription regulation</keyword>
<dbReference type="PANTHER" id="PTHR48111">
    <property type="entry name" value="REGULATOR OF RPOS"/>
    <property type="match status" value="1"/>
</dbReference>
<dbReference type="SUPFAM" id="SSF46894">
    <property type="entry name" value="C-terminal effector domain of the bipartite response regulators"/>
    <property type="match status" value="1"/>
</dbReference>
<evidence type="ECO:0000256" key="11">
    <source>
        <dbReference type="PROSITE-ProRule" id="PRU01091"/>
    </source>
</evidence>
<dbReference type="GO" id="GO:0006355">
    <property type="term" value="P:regulation of DNA-templated transcription"/>
    <property type="evidence" value="ECO:0007669"/>
    <property type="project" value="InterPro"/>
</dbReference>
<dbReference type="InterPro" id="IPR016032">
    <property type="entry name" value="Sig_transdc_resp-reg_C-effctor"/>
</dbReference>
<keyword evidence="15" id="KW-1185">Reference proteome</keyword>
<keyword evidence="2" id="KW-0963">Cytoplasm</keyword>
<dbReference type="Proteomes" id="UP001143330">
    <property type="component" value="Unassembled WGS sequence"/>
</dbReference>
<feature type="DNA-binding region" description="OmpR/PhoB-type" evidence="11">
    <location>
        <begin position="146"/>
        <end position="246"/>
    </location>
</feature>
<feature type="modified residue" description="4-aspartylphosphate" evidence="10">
    <location>
        <position position="69"/>
    </location>
</feature>
<reference evidence="14" key="2">
    <citation type="submission" date="2023-01" db="EMBL/GenBank/DDBJ databases">
        <authorList>
            <person name="Sun Q."/>
            <person name="Evtushenko L."/>
        </authorList>
    </citation>
    <scope>NUCLEOTIDE SEQUENCE</scope>
    <source>
        <strain evidence="14">VKM B-2789</strain>
    </source>
</reference>
<dbReference type="AlphaFoldDB" id="A0A9W6NAE4"/>
<organism evidence="14 15">
    <name type="scientific">Ancylobacter defluvii</name>
    <dbReference type="NCBI Taxonomy" id="1282440"/>
    <lineage>
        <taxon>Bacteria</taxon>
        <taxon>Pseudomonadati</taxon>
        <taxon>Pseudomonadota</taxon>
        <taxon>Alphaproteobacteria</taxon>
        <taxon>Hyphomicrobiales</taxon>
        <taxon>Xanthobacteraceae</taxon>
        <taxon>Ancylobacter</taxon>
    </lineage>
</organism>
<dbReference type="SMART" id="SM00448">
    <property type="entry name" value="REC"/>
    <property type="match status" value="1"/>
</dbReference>
<dbReference type="FunFam" id="1.10.10.10:FF:000099">
    <property type="entry name" value="Two-component system response regulator TorR"/>
    <property type="match status" value="1"/>
</dbReference>
<dbReference type="Gene3D" id="1.10.10.10">
    <property type="entry name" value="Winged helix-like DNA-binding domain superfamily/Winged helix DNA-binding domain"/>
    <property type="match status" value="1"/>
</dbReference>
<dbReference type="CDD" id="cd00383">
    <property type="entry name" value="trans_reg_C"/>
    <property type="match status" value="1"/>
</dbReference>
<dbReference type="GO" id="GO:0032993">
    <property type="term" value="C:protein-DNA complex"/>
    <property type="evidence" value="ECO:0007669"/>
    <property type="project" value="TreeGrafter"/>
</dbReference>
<gene>
    <name evidence="14" type="primary">virG</name>
    <name evidence="14" type="ORF">GCM10017653_24390</name>
</gene>
<keyword evidence="6 11" id="KW-0238">DNA-binding</keyword>
<sequence>MPVRRSPLPAAPPESRTVKHLLVVDDDTQLRSLLIDYLSQHAFRVTGVKDSRQLSQVLATDEVDLVVVDLNLGHEDGLEIVRTLSSKSDTPIIVISGDRLDETDKVVGLELGASDYVTKPFGLREFLARIRAALRIKPISTEHNDRKIYSFNGWTLNVKRRQLVFEGSEESKLTAAEFNLLVAFLRSPRQVLSREQLLAASRVHAEEIYDRSIDVLILRLRRKIEIDASEPKLILTERGAGYMFNADVSVEERRRGKP</sequence>
<keyword evidence="8" id="KW-0804">Transcription</keyword>
<reference evidence="14" key="1">
    <citation type="journal article" date="2014" name="Int. J. Syst. Evol. Microbiol.">
        <title>Complete genome sequence of Corynebacterium casei LMG S-19264T (=DSM 44701T), isolated from a smear-ripened cheese.</title>
        <authorList>
            <consortium name="US DOE Joint Genome Institute (JGI-PGF)"/>
            <person name="Walter F."/>
            <person name="Albersmeier A."/>
            <person name="Kalinowski J."/>
            <person name="Ruckert C."/>
        </authorList>
    </citation>
    <scope>NUCLEOTIDE SEQUENCE</scope>
    <source>
        <strain evidence="14">VKM B-2789</strain>
    </source>
</reference>
<evidence type="ECO:0000256" key="8">
    <source>
        <dbReference type="ARBA" id="ARBA00023163"/>
    </source>
</evidence>
<keyword evidence="7" id="KW-0010">Activator</keyword>
<dbReference type="Gene3D" id="6.10.250.690">
    <property type="match status" value="1"/>
</dbReference>
<evidence type="ECO:0000256" key="7">
    <source>
        <dbReference type="ARBA" id="ARBA00023159"/>
    </source>
</evidence>
<evidence type="ECO:0000256" key="9">
    <source>
        <dbReference type="ARBA" id="ARBA00067337"/>
    </source>
</evidence>
<evidence type="ECO:0000256" key="10">
    <source>
        <dbReference type="PROSITE-ProRule" id="PRU00169"/>
    </source>
</evidence>
<dbReference type="InterPro" id="IPR039420">
    <property type="entry name" value="WalR-like"/>
</dbReference>
<dbReference type="Pfam" id="PF00072">
    <property type="entry name" value="Response_reg"/>
    <property type="match status" value="1"/>
</dbReference>
<evidence type="ECO:0000259" key="12">
    <source>
        <dbReference type="PROSITE" id="PS50110"/>
    </source>
</evidence>
<evidence type="ECO:0000313" key="14">
    <source>
        <dbReference type="EMBL" id="GLK84369.1"/>
    </source>
</evidence>
<dbReference type="SUPFAM" id="SSF52172">
    <property type="entry name" value="CheY-like"/>
    <property type="match status" value="1"/>
</dbReference>
<dbReference type="CDD" id="cd17594">
    <property type="entry name" value="REC_OmpR_VirG"/>
    <property type="match status" value="1"/>
</dbReference>
<dbReference type="EMBL" id="BSFM01000012">
    <property type="protein sequence ID" value="GLK84369.1"/>
    <property type="molecule type" value="Genomic_DNA"/>
</dbReference>
<evidence type="ECO:0000256" key="4">
    <source>
        <dbReference type="ARBA" id="ARBA00023012"/>
    </source>
</evidence>
<feature type="domain" description="Response regulatory" evidence="12">
    <location>
        <begin position="20"/>
        <end position="134"/>
    </location>
</feature>